<feature type="domain" description="Agenet-like" evidence="4">
    <location>
        <begin position="21"/>
        <end position="73"/>
    </location>
</feature>
<feature type="transmembrane region" description="Helical" evidence="3">
    <location>
        <begin position="267"/>
        <end position="287"/>
    </location>
</feature>
<proteinExistence type="inferred from homology"/>
<keyword evidence="6" id="KW-1185">Reference proteome</keyword>
<dbReference type="Pfam" id="PF05641">
    <property type="entry name" value="Agenet"/>
    <property type="match status" value="1"/>
</dbReference>
<dbReference type="Proteomes" id="UP000507245">
    <property type="component" value="Unassembled WGS sequence"/>
</dbReference>
<protein>
    <recommendedName>
        <fullName evidence="4">Agenet-like domain-containing protein</fullName>
    </recommendedName>
</protein>
<gene>
    <name evidence="5" type="ORF">ORAREDHAP_LOCUS14969</name>
</gene>
<keyword evidence="3" id="KW-0472">Membrane</keyword>
<dbReference type="CDD" id="cd20405">
    <property type="entry name" value="Tudor_Agenet_AtDUF_rpt1_3"/>
    <property type="match status" value="1"/>
</dbReference>
<evidence type="ECO:0000259" key="4">
    <source>
        <dbReference type="Pfam" id="PF05641"/>
    </source>
</evidence>
<evidence type="ECO:0000313" key="6">
    <source>
        <dbReference type="Proteomes" id="UP000507245"/>
    </source>
</evidence>
<sequence>MQHTHLCFIFSDKEFVDLRDKAWFRATIVTSPTNSASKKRKRALVEYESLVTEDGSQQLKEYVDSAYLRPVPPPLDLIEFERERLRLHQDWDAGKWVRPNKQNCDVGCNSLPHNIHISGQFYMVMAAAATSGNYPKSVKLHSSKFVRSRVIASGLYPMFYKPPHAFRLKLSSSSCFFCIPQPLLVNNFKTMTWSIRSSVDSSGLDPSPTNGTTGTTRLIRAIQAIQTKLGGKIRELRRGFLFKVLFFLVGFYCATAYATVIGQTGDWDILSAAFAVVVVEGIGALMYKASLPLLMKTRSLITMFNYWKAGLSMGHDLTAIVGMGRRNGGIDGKKGKIQSMPCWRAWTRNPNKPKKRSPLSRMAKGAPKLSPYSDGIDLPFSDEEEQEEENVDKQNFKPLDASITDELKMHEKDLLASHADERFFCVGSGKGTSKECISEDNMYQKDIDVLFFEEDTVGDGDRTAVEAVVSTNEELSKLLKEVETLQNSASAFSCEEEGDHDNDDDAGNKLELYKKWQFMGSYAAEAQGSKFLLGWASQRIYKGFTKDIQGFPTKSFSGGGEDENVIS</sequence>
<feature type="region of interest" description="Disordered" evidence="2">
    <location>
        <begin position="345"/>
        <end position="394"/>
    </location>
</feature>
<dbReference type="InterPro" id="IPR007572">
    <property type="entry name" value="Uncharacterised_Ycf20"/>
</dbReference>
<evidence type="ECO:0000313" key="5">
    <source>
        <dbReference type="EMBL" id="CAB4300079.1"/>
    </source>
</evidence>
<dbReference type="OrthoDB" id="776537at2759"/>
<dbReference type="InterPro" id="IPR008395">
    <property type="entry name" value="Agenet-like_dom"/>
</dbReference>
<feature type="compositionally biased region" description="Acidic residues" evidence="2">
    <location>
        <begin position="380"/>
        <end position="390"/>
    </location>
</feature>
<evidence type="ECO:0000256" key="1">
    <source>
        <dbReference type="ARBA" id="ARBA00009846"/>
    </source>
</evidence>
<dbReference type="Pfam" id="PF04483">
    <property type="entry name" value="DUF565"/>
    <property type="match status" value="1"/>
</dbReference>
<accession>A0A6J5WEY3</accession>
<dbReference type="PANTHER" id="PTHR33787:SF3">
    <property type="entry name" value="YCF20-LIKE PROTEIN"/>
    <property type="match status" value="1"/>
</dbReference>
<evidence type="ECO:0000256" key="2">
    <source>
        <dbReference type="SAM" id="MobiDB-lite"/>
    </source>
</evidence>
<comment type="similarity">
    <text evidence="1">Belongs to the ycf20 family.</text>
</comment>
<dbReference type="PANTHER" id="PTHR33787">
    <property type="match status" value="1"/>
</dbReference>
<reference evidence="6" key="1">
    <citation type="journal article" date="2020" name="Genome Biol.">
        <title>Gamete binning: chromosome-level and haplotype-resolved genome assembly enabled by high-throughput single-cell sequencing of gamete genomes.</title>
        <authorList>
            <person name="Campoy J.A."/>
            <person name="Sun H."/>
            <person name="Goel M."/>
            <person name="Jiao W.-B."/>
            <person name="Folz-Donahue K."/>
            <person name="Wang N."/>
            <person name="Rubio M."/>
            <person name="Liu C."/>
            <person name="Kukat C."/>
            <person name="Ruiz D."/>
            <person name="Huettel B."/>
            <person name="Schneeberger K."/>
        </authorList>
    </citation>
    <scope>NUCLEOTIDE SEQUENCE [LARGE SCALE GENOMIC DNA]</scope>
    <source>
        <strain evidence="6">cv. Rojo Pasion</strain>
    </source>
</reference>
<keyword evidence="3" id="KW-1133">Transmembrane helix</keyword>
<dbReference type="AlphaFoldDB" id="A0A6J5WEY3"/>
<name>A0A6J5WEY3_PRUAR</name>
<organism evidence="5 6">
    <name type="scientific">Prunus armeniaca</name>
    <name type="common">Apricot</name>
    <name type="synonym">Armeniaca vulgaris</name>
    <dbReference type="NCBI Taxonomy" id="36596"/>
    <lineage>
        <taxon>Eukaryota</taxon>
        <taxon>Viridiplantae</taxon>
        <taxon>Streptophyta</taxon>
        <taxon>Embryophyta</taxon>
        <taxon>Tracheophyta</taxon>
        <taxon>Spermatophyta</taxon>
        <taxon>Magnoliopsida</taxon>
        <taxon>eudicotyledons</taxon>
        <taxon>Gunneridae</taxon>
        <taxon>Pentapetalae</taxon>
        <taxon>rosids</taxon>
        <taxon>fabids</taxon>
        <taxon>Rosales</taxon>
        <taxon>Rosaceae</taxon>
        <taxon>Amygdaloideae</taxon>
        <taxon>Amygdaleae</taxon>
        <taxon>Prunus</taxon>
    </lineage>
</organism>
<dbReference type="EMBL" id="CAEKKB010000002">
    <property type="protein sequence ID" value="CAB4300079.1"/>
    <property type="molecule type" value="Genomic_DNA"/>
</dbReference>
<keyword evidence="3" id="KW-0812">Transmembrane</keyword>
<feature type="transmembrane region" description="Helical" evidence="3">
    <location>
        <begin position="240"/>
        <end position="261"/>
    </location>
</feature>
<evidence type="ECO:0000256" key="3">
    <source>
        <dbReference type="SAM" id="Phobius"/>
    </source>
</evidence>